<dbReference type="Proteomes" id="UP001295684">
    <property type="component" value="Unassembled WGS sequence"/>
</dbReference>
<feature type="region of interest" description="Disordered" evidence="1">
    <location>
        <begin position="127"/>
        <end position="147"/>
    </location>
</feature>
<feature type="compositionally biased region" description="Basic residues" evidence="1">
    <location>
        <begin position="128"/>
        <end position="146"/>
    </location>
</feature>
<evidence type="ECO:0000313" key="3">
    <source>
        <dbReference type="Proteomes" id="UP001295684"/>
    </source>
</evidence>
<dbReference type="EMBL" id="CAMPGE010008686">
    <property type="protein sequence ID" value="CAI2367573.1"/>
    <property type="molecule type" value="Genomic_DNA"/>
</dbReference>
<name>A0AAD1XD88_EUPCR</name>
<sequence>MKGKRDISRRKDCKSITFYNFDDLKRLNEDLTSISNADNEDSSRLHYSFKKKDHSFRNTKHNFSKNKRFFDRINKSRKENKITPKVDDTTVISDSNSTYLNSSMPKKNKYIKLKIKPVEAITIFNKQDRKRKSRTEKKVKNSKRLSQKPNFQTLQKLLQGVPLETMNSGSSSIMARSNINKNIQDPVENLHSHLLRLHKEKKQWLNKTAIPNPNSNLSQTLLSLAQSSNNSWVHHKSLDCIKKDHRNKMLPKILRLRDITGVKERPPFYKLLDISKPYNLQSFVPPPFLSIKKSTPILAQKLNQSLSKIRPILARSKNKTSHSVLPTNRFPVKQEVRRLDKREETEKRTELYKLQVPRIIAKSRRI</sequence>
<dbReference type="AlphaFoldDB" id="A0AAD1XD88"/>
<gene>
    <name evidence="2" type="ORF">ECRASSUSDP1_LOCUS8860</name>
</gene>
<keyword evidence="3" id="KW-1185">Reference proteome</keyword>
<accession>A0AAD1XD88</accession>
<protein>
    <submittedName>
        <fullName evidence="2">Uncharacterized protein</fullName>
    </submittedName>
</protein>
<evidence type="ECO:0000313" key="2">
    <source>
        <dbReference type="EMBL" id="CAI2367573.1"/>
    </source>
</evidence>
<reference evidence="2" key="1">
    <citation type="submission" date="2023-07" db="EMBL/GenBank/DDBJ databases">
        <authorList>
            <consortium name="AG Swart"/>
            <person name="Singh M."/>
            <person name="Singh A."/>
            <person name="Seah K."/>
            <person name="Emmerich C."/>
        </authorList>
    </citation>
    <scope>NUCLEOTIDE SEQUENCE</scope>
    <source>
        <strain evidence="2">DP1</strain>
    </source>
</reference>
<comment type="caution">
    <text evidence="2">The sequence shown here is derived from an EMBL/GenBank/DDBJ whole genome shotgun (WGS) entry which is preliminary data.</text>
</comment>
<evidence type="ECO:0000256" key="1">
    <source>
        <dbReference type="SAM" id="MobiDB-lite"/>
    </source>
</evidence>
<organism evidence="2 3">
    <name type="scientific">Euplotes crassus</name>
    <dbReference type="NCBI Taxonomy" id="5936"/>
    <lineage>
        <taxon>Eukaryota</taxon>
        <taxon>Sar</taxon>
        <taxon>Alveolata</taxon>
        <taxon>Ciliophora</taxon>
        <taxon>Intramacronucleata</taxon>
        <taxon>Spirotrichea</taxon>
        <taxon>Hypotrichia</taxon>
        <taxon>Euplotida</taxon>
        <taxon>Euplotidae</taxon>
        <taxon>Moneuplotes</taxon>
    </lineage>
</organism>
<proteinExistence type="predicted"/>